<accession>A0ABN9TEL9</accession>
<feature type="compositionally biased region" description="Low complexity" evidence="1">
    <location>
        <begin position="13"/>
        <end position="24"/>
    </location>
</feature>
<evidence type="ECO:0000313" key="3">
    <source>
        <dbReference type="Proteomes" id="UP001189429"/>
    </source>
</evidence>
<organism evidence="2 3">
    <name type="scientific">Prorocentrum cordatum</name>
    <dbReference type="NCBI Taxonomy" id="2364126"/>
    <lineage>
        <taxon>Eukaryota</taxon>
        <taxon>Sar</taxon>
        <taxon>Alveolata</taxon>
        <taxon>Dinophyceae</taxon>
        <taxon>Prorocentrales</taxon>
        <taxon>Prorocentraceae</taxon>
        <taxon>Prorocentrum</taxon>
    </lineage>
</organism>
<evidence type="ECO:0000313" key="2">
    <source>
        <dbReference type="EMBL" id="CAK0844226.1"/>
    </source>
</evidence>
<proteinExistence type="predicted"/>
<reference evidence="2" key="1">
    <citation type="submission" date="2023-10" db="EMBL/GenBank/DDBJ databases">
        <authorList>
            <person name="Chen Y."/>
            <person name="Shah S."/>
            <person name="Dougan E. K."/>
            <person name="Thang M."/>
            <person name="Chan C."/>
        </authorList>
    </citation>
    <scope>NUCLEOTIDE SEQUENCE [LARGE SCALE GENOMIC DNA]</scope>
</reference>
<dbReference type="EMBL" id="CAUYUJ010014646">
    <property type="protein sequence ID" value="CAK0844226.1"/>
    <property type="molecule type" value="Genomic_DNA"/>
</dbReference>
<sequence>MEFSPESPGSREAPSSPTASPLSPKRASYMKHWFATGSNLSRQHVSGEDIRKIWLFSVRAMQARAELKRRQLELSERMLKERRSGFASTLLSTCATSYQWKLFVVVHLVITFLT</sequence>
<dbReference type="Proteomes" id="UP001189429">
    <property type="component" value="Unassembled WGS sequence"/>
</dbReference>
<feature type="region of interest" description="Disordered" evidence="1">
    <location>
        <begin position="1"/>
        <end position="25"/>
    </location>
</feature>
<gene>
    <name evidence="2" type="ORF">PCOR1329_LOCUS38367</name>
</gene>
<evidence type="ECO:0000256" key="1">
    <source>
        <dbReference type="SAM" id="MobiDB-lite"/>
    </source>
</evidence>
<keyword evidence="3" id="KW-1185">Reference proteome</keyword>
<name>A0ABN9TEL9_9DINO</name>
<comment type="caution">
    <text evidence="2">The sequence shown here is derived from an EMBL/GenBank/DDBJ whole genome shotgun (WGS) entry which is preliminary data.</text>
</comment>
<protein>
    <submittedName>
        <fullName evidence="2">Uncharacterized protein</fullName>
    </submittedName>
</protein>